<evidence type="ECO:0000256" key="5">
    <source>
        <dbReference type="ARBA" id="ARBA00023274"/>
    </source>
</evidence>
<dbReference type="Gene3D" id="3.30.70.330">
    <property type="match status" value="1"/>
</dbReference>
<evidence type="ECO:0000313" key="8">
    <source>
        <dbReference type="EMBL" id="BDR92034.1"/>
    </source>
</evidence>
<comment type="subunit">
    <text evidence="6">Part of the 50S ribosomal subunit. Contacts protein L29.</text>
</comment>
<keyword evidence="3 6" id="KW-0694">RNA-binding</keyword>
<evidence type="ECO:0000313" key="9">
    <source>
        <dbReference type="Proteomes" id="UP001060771"/>
    </source>
</evidence>
<keyword evidence="2 6" id="KW-0699">rRNA-binding</keyword>
<dbReference type="InterPro" id="IPR013025">
    <property type="entry name" value="Ribosomal_uL23-like"/>
</dbReference>
<comment type="similarity">
    <text evidence="1 6 7">Belongs to the universal ribosomal protein uL23 family.</text>
</comment>
<evidence type="ECO:0000256" key="4">
    <source>
        <dbReference type="ARBA" id="ARBA00022980"/>
    </source>
</evidence>
<dbReference type="NCBIfam" id="TIGR03636">
    <property type="entry name" value="uL23_arch"/>
    <property type="match status" value="1"/>
</dbReference>
<dbReference type="NCBIfam" id="NF011118">
    <property type="entry name" value="PRK14548.1"/>
    <property type="match status" value="1"/>
</dbReference>
<dbReference type="GO" id="GO:0005840">
    <property type="term" value="C:ribosome"/>
    <property type="evidence" value="ECO:0007669"/>
    <property type="project" value="UniProtKB-KW"/>
</dbReference>
<protein>
    <recommendedName>
        <fullName evidence="6">Large ribosomal subunit protein uL23</fullName>
    </recommendedName>
</protein>
<evidence type="ECO:0000256" key="1">
    <source>
        <dbReference type="ARBA" id="ARBA00006700"/>
    </source>
</evidence>
<dbReference type="PROSITE" id="PS00050">
    <property type="entry name" value="RIBOSOMAL_L23"/>
    <property type="match status" value="1"/>
</dbReference>
<dbReference type="InterPro" id="IPR012677">
    <property type="entry name" value="Nucleotide-bd_a/b_plait_sf"/>
</dbReference>
<keyword evidence="5 6" id="KW-0687">Ribonucleoprotein</keyword>
<reference evidence="9" key="1">
    <citation type="submission" date="2022-09" db="EMBL/GenBank/DDBJ databases">
        <title>Complete genome sequence of Vulcanisaeta souniana.</title>
        <authorList>
            <person name="Kato S."/>
            <person name="Itoh T."/>
            <person name="Ohkuma M."/>
        </authorList>
    </citation>
    <scope>NUCLEOTIDE SEQUENCE [LARGE SCALE GENOMIC DNA]</scope>
    <source>
        <strain evidence="9">JCM 11219</strain>
    </source>
</reference>
<evidence type="ECO:0000256" key="2">
    <source>
        <dbReference type="ARBA" id="ARBA00022730"/>
    </source>
</evidence>
<sequence>MGVIVRFVLTEKSLRLAERENKITIIVPRDTTKKEIRDYVEKTYGVKVEGVNTLITMTGEKKAYVKLAPENNAYDLLGRLGLV</sequence>
<dbReference type="Pfam" id="PF00276">
    <property type="entry name" value="Ribosomal_L23"/>
    <property type="match status" value="1"/>
</dbReference>
<proteinExistence type="inferred from homology"/>
<accession>A0ABN6SRI5</accession>
<organism evidence="8 9">
    <name type="scientific">Vulcanisaeta souniana JCM 11219</name>
    <dbReference type="NCBI Taxonomy" id="1293586"/>
    <lineage>
        <taxon>Archaea</taxon>
        <taxon>Thermoproteota</taxon>
        <taxon>Thermoprotei</taxon>
        <taxon>Thermoproteales</taxon>
        <taxon>Thermoproteaceae</taxon>
        <taxon>Vulcanisaeta</taxon>
    </lineage>
</organism>
<evidence type="ECO:0000256" key="3">
    <source>
        <dbReference type="ARBA" id="ARBA00022884"/>
    </source>
</evidence>
<dbReference type="PANTHER" id="PTHR11620">
    <property type="entry name" value="60S RIBOSOMAL PROTEIN L23A"/>
    <property type="match status" value="1"/>
</dbReference>
<evidence type="ECO:0000256" key="6">
    <source>
        <dbReference type="HAMAP-Rule" id="MF_01369"/>
    </source>
</evidence>
<gene>
    <name evidence="6" type="primary">rpl23</name>
    <name evidence="8" type="ORF">Vsou_11270</name>
</gene>
<dbReference type="InterPro" id="IPR001014">
    <property type="entry name" value="Ribosomal_uL23_CS"/>
</dbReference>
<keyword evidence="9" id="KW-1185">Reference proteome</keyword>
<name>A0ABN6SRI5_9CREN</name>
<dbReference type="InterPro" id="IPR012678">
    <property type="entry name" value="Ribosomal_uL23/eL15/eS24_sf"/>
</dbReference>
<keyword evidence="4 6" id="KW-0689">Ribosomal protein</keyword>
<dbReference type="SUPFAM" id="SSF54189">
    <property type="entry name" value="Ribosomal proteins S24e, L23 and L15e"/>
    <property type="match status" value="1"/>
</dbReference>
<dbReference type="Proteomes" id="UP001060771">
    <property type="component" value="Chromosome"/>
</dbReference>
<dbReference type="EMBL" id="AP026830">
    <property type="protein sequence ID" value="BDR92034.1"/>
    <property type="molecule type" value="Genomic_DNA"/>
</dbReference>
<comment type="function">
    <text evidence="6">Binds to 23S rRNA. One of the proteins that surrounds the polypeptide exit tunnel on the outside of the ribosome.</text>
</comment>
<evidence type="ECO:0000256" key="7">
    <source>
        <dbReference type="RuleBase" id="RU003934"/>
    </source>
</evidence>
<dbReference type="HAMAP" id="MF_01369_A">
    <property type="entry name" value="Ribosomal_uL23_A"/>
    <property type="match status" value="1"/>
</dbReference>
<dbReference type="InterPro" id="IPR019985">
    <property type="entry name" value="Ribosomal_uL23"/>
</dbReference>